<evidence type="ECO:0000313" key="2">
    <source>
        <dbReference type="Proteomes" id="UP000249922"/>
    </source>
</evidence>
<organism evidence="1 2">
    <name type="scientific">Paracoccus mutanolyticus</name>
    <dbReference type="NCBI Taxonomy" id="1499308"/>
    <lineage>
        <taxon>Bacteria</taxon>
        <taxon>Pseudomonadati</taxon>
        <taxon>Pseudomonadota</taxon>
        <taxon>Alphaproteobacteria</taxon>
        <taxon>Rhodobacterales</taxon>
        <taxon>Paracoccaceae</taxon>
        <taxon>Paracoccus</taxon>
    </lineage>
</organism>
<reference evidence="1 2" key="1">
    <citation type="submission" date="2018-06" db="EMBL/GenBank/DDBJ databases">
        <title>Complete genome sequence of Paracoccus mutanolyticus strain RSP-02 isolated from cellulosic waste.</title>
        <authorList>
            <person name="Amrutha R.N."/>
            <person name="Shrivastav A."/>
            <person name="Buddana S.K."/>
            <person name="Deshpande U."/>
            <person name="Prakasham R.S."/>
        </authorList>
    </citation>
    <scope>NUCLEOTIDE SEQUENCE [LARGE SCALE GENOMIC DNA]</scope>
    <source>
        <strain evidence="1 2">RSP-02</strain>
    </source>
</reference>
<sequence length="87" mass="9222">MRMPTSGGWTEIPVCARRLAVGTAESHHPHAALNKVGCAALVTATAFKSSDYMGMLETLAPELAASDPGRLSCARLPNRTASHLRHP</sequence>
<gene>
    <name evidence="1" type="ORF">DPM13_09465</name>
</gene>
<evidence type="ECO:0000313" key="1">
    <source>
        <dbReference type="EMBL" id="AWX93262.1"/>
    </source>
</evidence>
<name>A0ABM6WRX8_9RHOB</name>
<keyword evidence="2" id="KW-1185">Reference proteome</keyword>
<dbReference type="Proteomes" id="UP000249922">
    <property type="component" value="Chromosome"/>
</dbReference>
<proteinExistence type="predicted"/>
<dbReference type="EMBL" id="CP030239">
    <property type="protein sequence ID" value="AWX93262.1"/>
    <property type="molecule type" value="Genomic_DNA"/>
</dbReference>
<accession>A0ABM6WRX8</accession>
<protein>
    <submittedName>
        <fullName evidence="1">Uncharacterized protein</fullName>
    </submittedName>
</protein>